<evidence type="ECO:0000256" key="1">
    <source>
        <dbReference type="SAM" id="SignalP"/>
    </source>
</evidence>
<comment type="caution">
    <text evidence="2">The sequence shown here is derived from an EMBL/GenBank/DDBJ whole genome shotgun (WGS) entry which is preliminary data.</text>
</comment>
<dbReference type="RefSeq" id="WP_258843891.1">
    <property type="nucleotide sequence ID" value="NZ_JANUGX010000002.1"/>
</dbReference>
<reference evidence="2 3" key="1">
    <citation type="submission" date="2022-08" db="EMBL/GenBank/DDBJ databases">
        <title>Reclassification of Massilia species as members of the genera Telluria, Duganella, Pseudoduganella, Mokoshia gen. nov. and Zemynaea gen. nov. using orthogonal and non-orthogonal genome-based approaches.</title>
        <authorList>
            <person name="Bowman J.P."/>
        </authorList>
    </citation>
    <scope>NUCLEOTIDE SEQUENCE [LARGE SCALE GENOMIC DNA]</scope>
    <source>
        <strain evidence="2 3">LMG 28164</strain>
    </source>
</reference>
<protein>
    <submittedName>
        <fullName evidence="2">DUF3108 domain-containing protein</fullName>
    </submittedName>
</protein>
<evidence type="ECO:0000313" key="3">
    <source>
        <dbReference type="Proteomes" id="UP001205560"/>
    </source>
</evidence>
<feature type="chain" id="PRO_5046506567" evidence="1">
    <location>
        <begin position="22"/>
        <end position="258"/>
    </location>
</feature>
<accession>A0ABT2A1I0</accession>
<sequence length="258" mass="28516">MNKMWKLAGAAGLSTLLAAMAAPMAAPAAAADEHPSQLRPFNLPPSADLAYSISAKQRGFTLNGDATLSWRQGDGKYTINTESRVALLGKLTENRSQGTIDSYGLAPNEYYDKRFRKDPVTANFDREAKTIAFSDGKKSYPIKGGEQDRVSISWQLVGLARAGKDKFKPGSEWDFFVVGPHDADPWTFRVIGREKVTAGAAIGTVDTIHVLREPPPGSKDQTLDIWLAPSLDWYPVKLRFVDNERDFVEQTLEKITKR</sequence>
<organism evidence="2 3">
    <name type="scientific">Massilia norwichensis</name>
    <dbReference type="NCBI Taxonomy" id="1442366"/>
    <lineage>
        <taxon>Bacteria</taxon>
        <taxon>Pseudomonadati</taxon>
        <taxon>Pseudomonadota</taxon>
        <taxon>Betaproteobacteria</taxon>
        <taxon>Burkholderiales</taxon>
        <taxon>Oxalobacteraceae</taxon>
        <taxon>Telluria group</taxon>
        <taxon>Massilia</taxon>
    </lineage>
</organism>
<keyword evidence="3" id="KW-1185">Reference proteome</keyword>
<dbReference type="Proteomes" id="UP001205560">
    <property type="component" value="Unassembled WGS sequence"/>
</dbReference>
<proteinExistence type="predicted"/>
<name>A0ABT2A1I0_9BURK</name>
<dbReference type="Pfam" id="PF11306">
    <property type="entry name" value="DUF3108"/>
    <property type="match status" value="1"/>
</dbReference>
<dbReference type="EMBL" id="JANUGX010000002">
    <property type="protein sequence ID" value="MCS0588044.1"/>
    <property type="molecule type" value="Genomic_DNA"/>
</dbReference>
<gene>
    <name evidence="2" type="ORF">NX782_02365</name>
</gene>
<feature type="signal peptide" evidence="1">
    <location>
        <begin position="1"/>
        <end position="21"/>
    </location>
</feature>
<keyword evidence="1" id="KW-0732">Signal</keyword>
<dbReference type="InterPro" id="IPR021457">
    <property type="entry name" value="DUF3108"/>
</dbReference>
<evidence type="ECO:0000313" key="2">
    <source>
        <dbReference type="EMBL" id="MCS0588044.1"/>
    </source>
</evidence>